<dbReference type="HOGENOM" id="CLU_2449747_0_0_7"/>
<reference evidence="1 2" key="1">
    <citation type="journal article" date="2009" name="Environ. Microbiol.">
        <title>Genome sequence of Desulfobacterium autotrophicum HRM2, a marine sulfate reducer oxidizing organic carbon completely to carbon dioxide.</title>
        <authorList>
            <person name="Strittmatter A.W."/>
            <person name="Liesegang H."/>
            <person name="Rabus R."/>
            <person name="Decker I."/>
            <person name="Amann J."/>
            <person name="Andres S."/>
            <person name="Henne A."/>
            <person name="Fricke W.F."/>
            <person name="Martinez-Arias R."/>
            <person name="Bartels D."/>
            <person name="Goesmann A."/>
            <person name="Krause L."/>
            <person name="Puehler A."/>
            <person name="Klenk H.P."/>
            <person name="Richter M."/>
            <person name="Schuler M."/>
            <person name="Gloeckner F.O."/>
            <person name="Meyerdierks A."/>
            <person name="Gottschalk G."/>
            <person name="Amann R."/>
        </authorList>
    </citation>
    <scope>NUCLEOTIDE SEQUENCE [LARGE SCALE GENOMIC DNA]</scope>
    <source>
        <strain evidence="2">ATCC 43914 / DSM 3382 / HRM2</strain>
    </source>
</reference>
<proteinExistence type="predicted"/>
<evidence type="ECO:0000313" key="1">
    <source>
        <dbReference type="EMBL" id="ACN14490.1"/>
    </source>
</evidence>
<dbReference type="RefSeq" id="WP_015903277.1">
    <property type="nucleotide sequence ID" value="NC_012108.1"/>
</dbReference>
<accession>C0Q900</accession>
<protein>
    <submittedName>
        <fullName evidence="1">Uncharacterized protein</fullName>
    </submittedName>
</protein>
<gene>
    <name evidence="1" type="ordered locus">HRM2_13810</name>
</gene>
<name>C0Q900_DESAH</name>
<sequence>MPPPPGDGTGPGPSAALLPCRSKAQELRTGVSSNSLRFLTPGRAKGLIAFGSQWAGPIARRGLCCRQFEAAFSYKPARPERGIFTGHNE</sequence>
<dbReference type="EMBL" id="CP001087">
    <property type="protein sequence ID" value="ACN14490.1"/>
    <property type="molecule type" value="Genomic_DNA"/>
</dbReference>
<dbReference type="AlphaFoldDB" id="C0Q900"/>
<dbReference type="Proteomes" id="UP000000442">
    <property type="component" value="Chromosome"/>
</dbReference>
<dbReference type="KEGG" id="dat:HRM2_13810"/>
<evidence type="ECO:0000313" key="2">
    <source>
        <dbReference type="Proteomes" id="UP000000442"/>
    </source>
</evidence>
<organism evidence="1 2">
    <name type="scientific">Desulforapulum autotrophicum (strain ATCC 43914 / DSM 3382 / VKM B-1955 / HRM2)</name>
    <name type="common">Desulfobacterium autotrophicum</name>
    <dbReference type="NCBI Taxonomy" id="177437"/>
    <lineage>
        <taxon>Bacteria</taxon>
        <taxon>Pseudomonadati</taxon>
        <taxon>Thermodesulfobacteriota</taxon>
        <taxon>Desulfobacteria</taxon>
        <taxon>Desulfobacterales</taxon>
        <taxon>Desulfobacteraceae</taxon>
        <taxon>Desulforapulum</taxon>
    </lineage>
</organism>
<keyword evidence="2" id="KW-1185">Reference proteome</keyword>